<dbReference type="EMBL" id="CAWYQH010000098">
    <property type="protein sequence ID" value="CAK8684984.1"/>
    <property type="molecule type" value="Genomic_DNA"/>
</dbReference>
<protein>
    <submittedName>
        <fullName evidence="1">Uncharacterized protein</fullName>
    </submittedName>
</protein>
<evidence type="ECO:0000313" key="1">
    <source>
        <dbReference type="EMBL" id="CAK8684984.1"/>
    </source>
</evidence>
<evidence type="ECO:0000313" key="2">
    <source>
        <dbReference type="Proteomes" id="UP001642483"/>
    </source>
</evidence>
<organism evidence="1 2">
    <name type="scientific">Clavelina lepadiformis</name>
    <name type="common">Light-bulb sea squirt</name>
    <name type="synonym">Ascidia lepadiformis</name>
    <dbReference type="NCBI Taxonomy" id="159417"/>
    <lineage>
        <taxon>Eukaryota</taxon>
        <taxon>Metazoa</taxon>
        <taxon>Chordata</taxon>
        <taxon>Tunicata</taxon>
        <taxon>Ascidiacea</taxon>
        <taxon>Aplousobranchia</taxon>
        <taxon>Clavelinidae</taxon>
        <taxon>Clavelina</taxon>
    </lineage>
</organism>
<comment type="caution">
    <text evidence="1">The sequence shown here is derived from an EMBL/GenBank/DDBJ whole genome shotgun (WGS) entry which is preliminary data.</text>
</comment>
<name>A0ABP0FZF9_CLALP</name>
<accession>A0ABP0FZF9</accession>
<proteinExistence type="predicted"/>
<reference evidence="1 2" key="1">
    <citation type="submission" date="2024-02" db="EMBL/GenBank/DDBJ databases">
        <authorList>
            <person name="Daric V."/>
            <person name="Darras S."/>
        </authorList>
    </citation>
    <scope>NUCLEOTIDE SEQUENCE [LARGE SCALE GENOMIC DNA]</scope>
</reference>
<keyword evidence="2" id="KW-1185">Reference proteome</keyword>
<sequence>MQKKLIVNLWNPSPLLGRNSVQNSIQHQVIVSDQLNNCDCSGKIIKLALRKELQLYAETGLKLVVDSPPTVEKDPNLGKVEGPTILFDDDSALDITTAVTHNETEDYTLTVVEITDDSATVVDKETCSW</sequence>
<dbReference type="Proteomes" id="UP001642483">
    <property type="component" value="Unassembled WGS sequence"/>
</dbReference>
<gene>
    <name evidence="1" type="ORF">CVLEPA_LOCUS16153</name>
</gene>